<gene>
    <name evidence="1" type="ORF">MNB_SV-13-227</name>
</gene>
<dbReference type="AlphaFoldDB" id="A0A1W1D1Y1"/>
<organism evidence="1">
    <name type="scientific">hydrothermal vent metagenome</name>
    <dbReference type="NCBI Taxonomy" id="652676"/>
    <lineage>
        <taxon>unclassified sequences</taxon>
        <taxon>metagenomes</taxon>
        <taxon>ecological metagenomes</taxon>
    </lineage>
</organism>
<evidence type="ECO:0000313" key="1">
    <source>
        <dbReference type="EMBL" id="SFV71871.1"/>
    </source>
</evidence>
<accession>A0A1W1D1Y1</accession>
<reference evidence="1" key="1">
    <citation type="submission" date="2016-10" db="EMBL/GenBank/DDBJ databases">
        <authorList>
            <person name="de Groot N.N."/>
        </authorList>
    </citation>
    <scope>NUCLEOTIDE SEQUENCE</scope>
</reference>
<dbReference type="EMBL" id="FPHM01000322">
    <property type="protein sequence ID" value="SFV71871.1"/>
    <property type="molecule type" value="Genomic_DNA"/>
</dbReference>
<sequence>MALALVIPKPSTEVVAKAFTNVLLCIFSSFYAKIDEEV</sequence>
<name>A0A1W1D1Y1_9ZZZZ</name>
<proteinExistence type="predicted"/>
<protein>
    <submittedName>
        <fullName evidence="1">Uncharacterized protein</fullName>
    </submittedName>
</protein>